<keyword evidence="7" id="KW-0539">Nucleus</keyword>
<feature type="region of interest" description="Disordered" evidence="9">
    <location>
        <begin position="622"/>
        <end position="752"/>
    </location>
</feature>
<evidence type="ECO:0000256" key="1">
    <source>
        <dbReference type="ARBA" id="ARBA00004123"/>
    </source>
</evidence>
<feature type="compositionally biased region" description="Pro residues" evidence="9">
    <location>
        <begin position="589"/>
        <end position="602"/>
    </location>
</feature>
<organism evidence="12 13">
    <name type="scientific">Hapsidospora chrysogenum (strain ATCC 11550 / CBS 779.69 / DSM 880 / IAM 14645 / JCM 23072 / IMI 49137)</name>
    <name type="common">Acremonium chrysogenum</name>
    <dbReference type="NCBI Taxonomy" id="857340"/>
    <lineage>
        <taxon>Eukaryota</taxon>
        <taxon>Fungi</taxon>
        <taxon>Dikarya</taxon>
        <taxon>Ascomycota</taxon>
        <taxon>Pezizomycotina</taxon>
        <taxon>Sordariomycetes</taxon>
        <taxon>Hypocreomycetidae</taxon>
        <taxon>Hypocreales</taxon>
        <taxon>Bionectriaceae</taxon>
        <taxon>Hapsidospora</taxon>
    </lineage>
</organism>
<name>A0A086T032_HAPC1</name>
<dbReference type="InterPro" id="IPR036443">
    <property type="entry name" value="Znf_RanBP2_sf"/>
</dbReference>
<dbReference type="PANTHER" id="PTHR13948">
    <property type="entry name" value="RNA-BINDING PROTEIN"/>
    <property type="match status" value="1"/>
</dbReference>
<dbReference type="AlphaFoldDB" id="A0A086T032"/>
<feature type="compositionally biased region" description="Basic and acidic residues" evidence="9">
    <location>
        <begin position="18"/>
        <end position="32"/>
    </location>
</feature>
<feature type="region of interest" description="Disordered" evidence="9">
    <location>
        <begin position="1"/>
        <end position="155"/>
    </location>
</feature>
<dbReference type="PROSITE" id="PS00028">
    <property type="entry name" value="ZINC_FINGER_C2H2_1"/>
    <property type="match status" value="1"/>
</dbReference>
<dbReference type="EMBL" id="JPKY01000087">
    <property type="protein sequence ID" value="KFH42714.1"/>
    <property type="molecule type" value="Genomic_DNA"/>
</dbReference>
<evidence type="ECO:0000256" key="2">
    <source>
        <dbReference type="ARBA" id="ARBA00022723"/>
    </source>
</evidence>
<keyword evidence="6" id="KW-0694">RNA-binding</keyword>
<comment type="caution">
    <text evidence="12">The sequence shown here is derived from an EMBL/GenBank/DDBJ whole genome shotgun (WGS) entry which is preliminary data.</text>
</comment>
<evidence type="ECO:0000259" key="11">
    <source>
        <dbReference type="PROSITE" id="PS50199"/>
    </source>
</evidence>
<feature type="region of interest" description="Disordered" evidence="9">
    <location>
        <begin position="465"/>
        <end position="610"/>
    </location>
</feature>
<dbReference type="GO" id="GO:0003723">
    <property type="term" value="F:RNA binding"/>
    <property type="evidence" value="ECO:0007669"/>
    <property type="project" value="UniProtKB-KW"/>
</dbReference>
<dbReference type="GO" id="GO:0005634">
    <property type="term" value="C:nucleus"/>
    <property type="evidence" value="ECO:0007669"/>
    <property type="project" value="UniProtKB-SubCell"/>
</dbReference>
<dbReference type="Gene3D" id="2.30.30.380">
    <property type="entry name" value="Zn-finger domain of Sec23/24"/>
    <property type="match status" value="1"/>
</dbReference>
<feature type="domain" description="G-patch" evidence="10">
    <location>
        <begin position="728"/>
        <end position="774"/>
    </location>
</feature>
<evidence type="ECO:0000256" key="7">
    <source>
        <dbReference type="ARBA" id="ARBA00023242"/>
    </source>
</evidence>
<dbReference type="GO" id="GO:0000398">
    <property type="term" value="P:mRNA splicing, via spliceosome"/>
    <property type="evidence" value="ECO:0007669"/>
    <property type="project" value="TreeGrafter"/>
</dbReference>
<feature type="domain" description="RanBP2-type" evidence="11">
    <location>
        <begin position="258"/>
        <end position="288"/>
    </location>
</feature>
<comment type="subcellular location">
    <subcellularLocation>
        <location evidence="1">Nucleus</location>
    </subcellularLocation>
</comment>
<evidence type="ECO:0000256" key="5">
    <source>
        <dbReference type="ARBA" id="ARBA00022833"/>
    </source>
</evidence>
<sequence>MHDDDHYHTRSPHRGRAQSRERDNQGRRDGRNRSRQVWSLIANFPTGRRGYSRSPASHDFRDDSRARDMDCYYDDDPRDSSRHRRRRRRDEHDYTGMYDDNRGSSDYRRGHHDEEGRHYRDRRGYHDRDDPGFRSLSRGHYSRSQSLSPVREAGRPSDTVILEGLPLTVSASELEESILRNSIAAEFPSIDVRVSSAKGHRRAFVQFESIDCSIAFIREHFPKLLLDLSQPTDEVPDGKFDVYVHYARSRDDTESRGPSGVNWTCPSCDFSNYPTRVRCKICSARQSGTPELQQSLTGLTDAADGPSQILVVYPLAGFVNEDMLAADMKRLELEKPNPSKDTSNGAPKLKSTAPTGNPSGYGARPGSLHRVFLMRDVHSNESFKYGFAEFWTLEDATAAMAKFRAARTFTVAACAVNVSAIHMGVFLPEERELRPDIERMSFYPLFNPSLRVRYRDLRLYPSEQVVTAEPPSTGDRSKTAADDANESKKPKKRKADGSLAASTNKRPVMAGQMAMWQRKHDELHGQEGGADREPDGQGREVDQPSRGTAASPPKPDANAPIKISLSGAKIGGPPPTSERTPRPNKTAQPPEPSNPADPPPQSTEPASYVDRDRLMCLICMRKYKSVDEVNIHERSRNHRTATENEELVRAALPRLAARDKRLQKQQTGEGENTPPPTSEPQYRDRAKERRQAYSQPKKPTPSPTPQDTSGPPKKKKDERPQPKPPQPLPSKGAGMLAKMGWTTGAGLGANGEGRTEVVETNAYQEGVGLGAEGGNLGDAARLAERKTTNSYAGYVSTVQDKARERYSKME</sequence>
<evidence type="ECO:0000256" key="8">
    <source>
        <dbReference type="PROSITE-ProRule" id="PRU00322"/>
    </source>
</evidence>
<evidence type="ECO:0000313" key="12">
    <source>
        <dbReference type="EMBL" id="KFH42714.1"/>
    </source>
</evidence>
<accession>A0A086T032</accession>
<dbReference type="InterPro" id="IPR035979">
    <property type="entry name" value="RBD_domain_sf"/>
</dbReference>
<dbReference type="PANTHER" id="PTHR13948:SF3">
    <property type="entry name" value="FI21118P1"/>
    <property type="match status" value="1"/>
</dbReference>
<keyword evidence="3" id="KW-0677">Repeat</keyword>
<dbReference type="OrthoDB" id="29221at2759"/>
<keyword evidence="4 8" id="KW-0863">Zinc-finger</keyword>
<feature type="compositionally biased region" description="Basic and acidic residues" evidence="9">
    <location>
        <begin position="475"/>
        <end position="488"/>
    </location>
</feature>
<dbReference type="STRING" id="857340.A0A086T032"/>
<dbReference type="SUPFAM" id="SSF54928">
    <property type="entry name" value="RNA-binding domain, RBD"/>
    <property type="match status" value="1"/>
</dbReference>
<evidence type="ECO:0000313" key="13">
    <source>
        <dbReference type="Proteomes" id="UP000029964"/>
    </source>
</evidence>
<dbReference type="SUPFAM" id="SSF90209">
    <property type="entry name" value="Ran binding protein zinc finger-like"/>
    <property type="match status" value="1"/>
</dbReference>
<keyword evidence="13" id="KW-1185">Reference proteome</keyword>
<dbReference type="InterPro" id="IPR001876">
    <property type="entry name" value="Znf_RanBP2"/>
</dbReference>
<feature type="compositionally biased region" description="Basic and acidic residues" evidence="9">
    <location>
        <begin position="90"/>
        <end position="132"/>
    </location>
</feature>
<dbReference type="PROSITE" id="PS50199">
    <property type="entry name" value="ZF_RANBP2_2"/>
    <property type="match status" value="1"/>
</dbReference>
<gene>
    <name evidence="12" type="ORF">ACRE_065660</name>
</gene>
<dbReference type="InterPro" id="IPR013087">
    <property type="entry name" value="Znf_C2H2_type"/>
</dbReference>
<dbReference type="SMART" id="SM00443">
    <property type="entry name" value="G_patch"/>
    <property type="match status" value="1"/>
</dbReference>
<feature type="compositionally biased region" description="Basic and acidic residues" evidence="9">
    <location>
        <begin position="518"/>
        <end position="543"/>
    </location>
</feature>
<evidence type="ECO:0000256" key="6">
    <source>
        <dbReference type="ARBA" id="ARBA00022884"/>
    </source>
</evidence>
<dbReference type="SMART" id="SM00547">
    <property type="entry name" value="ZnF_RBZ"/>
    <property type="match status" value="1"/>
</dbReference>
<evidence type="ECO:0000256" key="3">
    <source>
        <dbReference type="ARBA" id="ARBA00022737"/>
    </source>
</evidence>
<feature type="region of interest" description="Disordered" evidence="9">
    <location>
        <begin position="334"/>
        <end position="363"/>
    </location>
</feature>
<dbReference type="GO" id="GO:0008270">
    <property type="term" value="F:zinc ion binding"/>
    <property type="evidence" value="ECO:0007669"/>
    <property type="project" value="UniProtKB-KW"/>
</dbReference>
<dbReference type="InterPro" id="IPR000467">
    <property type="entry name" value="G_patch_dom"/>
</dbReference>
<reference evidence="13" key="1">
    <citation type="journal article" date="2014" name="Genome Announc.">
        <title>Genome sequence and annotation of Acremonium chrysogenum, producer of the beta-lactam antibiotic cephalosporin C.</title>
        <authorList>
            <person name="Terfehr D."/>
            <person name="Dahlmann T.A."/>
            <person name="Specht T."/>
            <person name="Zadra I."/>
            <person name="Kuernsteiner H."/>
            <person name="Kueck U."/>
        </authorList>
    </citation>
    <scope>NUCLEOTIDE SEQUENCE [LARGE SCALE GENOMIC DNA]</scope>
    <source>
        <strain evidence="13">ATCC 11550 / CBS 779.69 / DSM 880 / IAM 14645 / JCM 23072 / IMI 49137</strain>
    </source>
</reference>
<dbReference type="Proteomes" id="UP000029964">
    <property type="component" value="Unassembled WGS sequence"/>
</dbReference>
<feature type="compositionally biased region" description="Basic and acidic residues" evidence="9">
    <location>
        <begin position="681"/>
        <end position="691"/>
    </location>
</feature>
<evidence type="ECO:0000256" key="4">
    <source>
        <dbReference type="ARBA" id="ARBA00022771"/>
    </source>
</evidence>
<proteinExistence type="predicted"/>
<protein>
    <submittedName>
        <fullName evidence="12">Putative RNA-binding protein-like protein</fullName>
    </submittedName>
</protein>
<evidence type="ECO:0000259" key="10">
    <source>
        <dbReference type="PROSITE" id="PS50174"/>
    </source>
</evidence>
<feature type="compositionally biased region" description="Basic and acidic residues" evidence="9">
    <location>
        <begin position="56"/>
        <end position="70"/>
    </location>
</feature>
<evidence type="ECO:0000256" key="9">
    <source>
        <dbReference type="SAM" id="MobiDB-lite"/>
    </source>
</evidence>
<feature type="compositionally biased region" description="Basic and acidic residues" evidence="9">
    <location>
        <begin position="624"/>
        <end position="648"/>
    </location>
</feature>
<keyword evidence="2" id="KW-0479">Metal-binding</keyword>
<keyword evidence="5" id="KW-0862">Zinc</keyword>
<dbReference type="HOGENOM" id="CLU_012131_0_0_1"/>
<dbReference type="PROSITE" id="PS01358">
    <property type="entry name" value="ZF_RANBP2_1"/>
    <property type="match status" value="1"/>
</dbReference>
<dbReference type="Pfam" id="PF01585">
    <property type="entry name" value="G-patch"/>
    <property type="match status" value="1"/>
</dbReference>
<dbReference type="PROSITE" id="PS50174">
    <property type="entry name" value="G_PATCH"/>
    <property type="match status" value="1"/>
</dbReference>